<protein>
    <recommendedName>
        <fullName evidence="5">Mid2 domain-containing protein</fullName>
    </recommendedName>
</protein>
<name>A0A1J7JNU4_9PEZI</name>
<reference evidence="3 4" key="1">
    <citation type="submission" date="2016-10" db="EMBL/GenBank/DDBJ databases">
        <title>Draft genome sequence of Coniochaeta ligniaria NRRL30616, a lignocellulolytic fungus for bioabatement of inhibitors in plant biomass hydrolysates.</title>
        <authorList>
            <consortium name="DOE Joint Genome Institute"/>
            <person name="Jimenez D.J."/>
            <person name="Hector R.E."/>
            <person name="Riley R."/>
            <person name="Sun H."/>
            <person name="Grigoriev I.V."/>
            <person name="Van Elsas J.D."/>
            <person name="Nichols N.N."/>
        </authorList>
    </citation>
    <scope>NUCLEOTIDE SEQUENCE [LARGE SCALE GENOMIC DNA]</scope>
    <source>
        <strain evidence="3 4">NRRL 30616</strain>
    </source>
</reference>
<dbReference type="AlphaFoldDB" id="A0A1J7JNU4"/>
<accession>A0A1J7JNU4</accession>
<organism evidence="3 4">
    <name type="scientific">Coniochaeta ligniaria NRRL 30616</name>
    <dbReference type="NCBI Taxonomy" id="1408157"/>
    <lineage>
        <taxon>Eukaryota</taxon>
        <taxon>Fungi</taxon>
        <taxon>Dikarya</taxon>
        <taxon>Ascomycota</taxon>
        <taxon>Pezizomycotina</taxon>
        <taxon>Sordariomycetes</taxon>
        <taxon>Sordariomycetidae</taxon>
        <taxon>Coniochaetales</taxon>
        <taxon>Coniochaetaceae</taxon>
        <taxon>Coniochaeta</taxon>
    </lineage>
</organism>
<keyword evidence="2" id="KW-0472">Membrane</keyword>
<feature type="region of interest" description="Disordered" evidence="1">
    <location>
        <begin position="430"/>
        <end position="456"/>
    </location>
</feature>
<evidence type="ECO:0000256" key="2">
    <source>
        <dbReference type="SAM" id="Phobius"/>
    </source>
</evidence>
<feature type="transmembrane region" description="Helical" evidence="2">
    <location>
        <begin position="208"/>
        <end position="232"/>
    </location>
</feature>
<feature type="compositionally biased region" description="Low complexity" evidence="1">
    <location>
        <begin position="137"/>
        <end position="179"/>
    </location>
</feature>
<evidence type="ECO:0000313" key="3">
    <source>
        <dbReference type="EMBL" id="OIW35065.1"/>
    </source>
</evidence>
<proteinExistence type="predicted"/>
<dbReference type="EMBL" id="KV875093">
    <property type="protein sequence ID" value="OIW35065.1"/>
    <property type="molecule type" value="Genomic_DNA"/>
</dbReference>
<gene>
    <name evidence="3" type="ORF">CONLIGDRAFT_627130</name>
</gene>
<feature type="compositionally biased region" description="Polar residues" evidence="1">
    <location>
        <begin position="445"/>
        <end position="456"/>
    </location>
</feature>
<evidence type="ECO:0008006" key="5">
    <source>
        <dbReference type="Google" id="ProtNLM"/>
    </source>
</evidence>
<feature type="compositionally biased region" description="Polar residues" evidence="1">
    <location>
        <begin position="180"/>
        <end position="204"/>
    </location>
</feature>
<dbReference type="STRING" id="1408157.A0A1J7JNU4"/>
<sequence>MASASRIPLTHLFERGTSQCPLSNFDRCPQPTSETNWPDNFCCQKGSTCINLAGNTTLLCCPAGSGSCPSITLTACQMEFYNADLHPESMIKTTALNGAMPHCGSGTCCPFGYHCGNDNSGNPACLIDDNQNAVPFTTTPAKPSTTASSSTSSTTTTQTTTLTSSIQVIPTSSPTTSTPGQNNGASSGADTSPTGTAQATTSKGTPPAVIAGASVGAALLILAVAFVAFVFFKRRHKKQAEEAEALKLTRSTSSFGNIISNPIVAANTTMRSDFVRKSPGGGGGRSSFGSDRASTLVNEAAPVTPTPAARMREGVGTTARVPPIRNMAQARQSSIAYGVGAPDTSPYSSGNYHAEERRAAAPVLPYPETPRQGQQGREPSSISINVFADPRIATPQRNDGGGGGLAVPETPPDMRRTSRMTTFSDMLRSADLGGVARGEPYVPPGSQQGTPASRRR</sequence>
<evidence type="ECO:0000256" key="1">
    <source>
        <dbReference type="SAM" id="MobiDB-lite"/>
    </source>
</evidence>
<keyword evidence="2" id="KW-0812">Transmembrane</keyword>
<dbReference type="InParanoid" id="A0A1J7JNU4"/>
<evidence type="ECO:0000313" key="4">
    <source>
        <dbReference type="Proteomes" id="UP000182658"/>
    </source>
</evidence>
<keyword evidence="2" id="KW-1133">Transmembrane helix</keyword>
<keyword evidence="4" id="KW-1185">Reference proteome</keyword>
<dbReference type="OrthoDB" id="5338512at2759"/>
<feature type="region of interest" description="Disordered" evidence="1">
    <location>
        <begin position="136"/>
        <end position="204"/>
    </location>
</feature>
<dbReference type="Proteomes" id="UP000182658">
    <property type="component" value="Unassembled WGS sequence"/>
</dbReference>
<feature type="region of interest" description="Disordered" evidence="1">
    <location>
        <begin position="394"/>
        <end position="418"/>
    </location>
</feature>